<comment type="caution">
    <text evidence="2">The sequence shown here is derived from an EMBL/GenBank/DDBJ whole genome shotgun (WGS) entry which is preliminary data.</text>
</comment>
<evidence type="ECO:0000256" key="1">
    <source>
        <dbReference type="SAM" id="MobiDB-lite"/>
    </source>
</evidence>
<feature type="compositionally biased region" description="Low complexity" evidence="1">
    <location>
        <begin position="27"/>
        <end position="36"/>
    </location>
</feature>
<feature type="region of interest" description="Disordered" evidence="1">
    <location>
        <begin position="27"/>
        <end position="69"/>
    </location>
</feature>
<evidence type="ECO:0000313" key="2">
    <source>
        <dbReference type="EMBL" id="KAJ8419180.1"/>
    </source>
</evidence>
<gene>
    <name evidence="2" type="ORF">AAFF_G00006790</name>
</gene>
<sequence length="82" mass="8883">MIMLVVNFYCASGPVQLLVWFREAISGSPSVGPSSRRSQERRHRSRQTHAVPCASSQSHVKVQVSPPSTLDSQCAKGVTGCL</sequence>
<dbReference type="AlphaFoldDB" id="A0AAD7TDV1"/>
<keyword evidence="3" id="KW-1185">Reference proteome</keyword>
<name>A0AAD7TDV1_9TELE</name>
<organism evidence="2 3">
    <name type="scientific">Aldrovandia affinis</name>
    <dbReference type="NCBI Taxonomy" id="143900"/>
    <lineage>
        <taxon>Eukaryota</taxon>
        <taxon>Metazoa</taxon>
        <taxon>Chordata</taxon>
        <taxon>Craniata</taxon>
        <taxon>Vertebrata</taxon>
        <taxon>Euteleostomi</taxon>
        <taxon>Actinopterygii</taxon>
        <taxon>Neopterygii</taxon>
        <taxon>Teleostei</taxon>
        <taxon>Notacanthiformes</taxon>
        <taxon>Halosauridae</taxon>
        <taxon>Aldrovandia</taxon>
    </lineage>
</organism>
<accession>A0AAD7TDV1</accession>
<proteinExistence type="predicted"/>
<feature type="compositionally biased region" description="Polar residues" evidence="1">
    <location>
        <begin position="54"/>
        <end position="69"/>
    </location>
</feature>
<dbReference type="Proteomes" id="UP001221898">
    <property type="component" value="Unassembled WGS sequence"/>
</dbReference>
<dbReference type="EMBL" id="JAINUG010000001">
    <property type="protein sequence ID" value="KAJ8419180.1"/>
    <property type="molecule type" value="Genomic_DNA"/>
</dbReference>
<protein>
    <submittedName>
        <fullName evidence="2">Uncharacterized protein</fullName>
    </submittedName>
</protein>
<evidence type="ECO:0000313" key="3">
    <source>
        <dbReference type="Proteomes" id="UP001221898"/>
    </source>
</evidence>
<reference evidence="2" key="1">
    <citation type="journal article" date="2023" name="Science">
        <title>Genome structures resolve the early diversification of teleost fishes.</title>
        <authorList>
            <person name="Parey E."/>
            <person name="Louis A."/>
            <person name="Montfort J."/>
            <person name="Bouchez O."/>
            <person name="Roques C."/>
            <person name="Iampietro C."/>
            <person name="Lluch J."/>
            <person name="Castinel A."/>
            <person name="Donnadieu C."/>
            <person name="Desvignes T."/>
            <person name="Floi Bucao C."/>
            <person name="Jouanno E."/>
            <person name="Wen M."/>
            <person name="Mejri S."/>
            <person name="Dirks R."/>
            <person name="Jansen H."/>
            <person name="Henkel C."/>
            <person name="Chen W.J."/>
            <person name="Zahm M."/>
            <person name="Cabau C."/>
            <person name="Klopp C."/>
            <person name="Thompson A.W."/>
            <person name="Robinson-Rechavi M."/>
            <person name="Braasch I."/>
            <person name="Lecointre G."/>
            <person name="Bobe J."/>
            <person name="Postlethwait J.H."/>
            <person name="Berthelot C."/>
            <person name="Roest Crollius H."/>
            <person name="Guiguen Y."/>
        </authorList>
    </citation>
    <scope>NUCLEOTIDE SEQUENCE</scope>
    <source>
        <strain evidence="2">NC1722</strain>
    </source>
</reference>